<protein>
    <submittedName>
        <fullName evidence="1">Uncharacterized protein</fullName>
    </submittedName>
</protein>
<proteinExistence type="predicted"/>
<name>A0ABU7DP64_9TELE</name>
<gene>
    <name evidence="1" type="ORF">CHARACLAT_033337</name>
</gene>
<keyword evidence="2" id="KW-1185">Reference proteome</keyword>
<accession>A0ABU7DP64</accession>
<sequence>MALHVLTRGSLTAIRYRDEILRPLVRPSLSFVSVVHPTMRTEFAVDMVFVSQFYGDEDEDGPVVEDLVKQCDEARLFEHRKNYNHNSNLFQEVFSPSIQD</sequence>
<reference evidence="1 2" key="1">
    <citation type="submission" date="2021-06" db="EMBL/GenBank/DDBJ databases">
        <authorList>
            <person name="Palmer J.M."/>
        </authorList>
    </citation>
    <scope>NUCLEOTIDE SEQUENCE [LARGE SCALE GENOMIC DNA]</scope>
    <source>
        <strain evidence="1 2">CL_MEX2019</strain>
        <tissue evidence="1">Muscle</tissue>
    </source>
</reference>
<comment type="caution">
    <text evidence="1">The sequence shown here is derived from an EMBL/GenBank/DDBJ whole genome shotgun (WGS) entry which is preliminary data.</text>
</comment>
<organism evidence="1 2">
    <name type="scientific">Characodon lateralis</name>
    <dbReference type="NCBI Taxonomy" id="208331"/>
    <lineage>
        <taxon>Eukaryota</taxon>
        <taxon>Metazoa</taxon>
        <taxon>Chordata</taxon>
        <taxon>Craniata</taxon>
        <taxon>Vertebrata</taxon>
        <taxon>Euteleostomi</taxon>
        <taxon>Actinopterygii</taxon>
        <taxon>Neopterygii</taxon>
        <taxon>Teleostei</taxon>
        <taxon>Neoteleostei</taxon>
        <taxon>Acanthomorphata</taxon>
        <taxon>Ovalentaria</taxon>
        <taxon>Atherinomorphae</taxon>
        <taxon>Cyprinodontiformes</taxon>
        <taxon>Goodeidae</taxon>
        <taxon>Characodon</taxon>
    </lineage>
</organism>
<evidence type="ECO:0000313" key="1">
    <source>
        <dbReference type="EMBL" id="MED6276074.1"/>
    </source>
</evidence>
<dbReference type="EMBL" id="JAHUTJ010031534">
    <property type="protein sequence ID" value="MED6276074.1"/>
    <property type="molecule type" value="Genomic_DNA"/>
</dbReference>
<evidence type="ECO:0000313" key="2">
    <source>
        <dbReference type="Proteomes" id="UP001352852"/>
    </source>
</evidence>
<dbReference type="Proteomes" id="UP001352852">
    <property type="component" value="Unassembled WGS sequence"/>
</dbReference>